<dbReference type="PROSITE" id="PS50088">
    <property type="entry name" value="ANK_REPEAT"/>
    <property type="match status" value="1"/>
</dbReference>
<dbReference type="PANTHER" id="PTHR24134:SF9">
    <property type="entry name" value="ANKYRIN REPEAT AND SOCS BOX PROTEIN 8"/>
    <property type="match status" value="1"/>
</dbReference>
<dbReference type="PANTHER" id="PTHR24134">
    <property type="entry name" value="ANKYRIN REPEAT-CONTAINING PROTEIN DDB_G0279043"/>
    <property type="match status" value="1"/>
</dbReference>
<dbReference type="AlphaFoldDB" id="A0A4Z0Z028"/>
<dbReference type="Pfam" id="PF00023">
    <property type="entry name" value="Ank"/>
    <property type="match status" value="1"/>
</dbReference>
<keyword evidence="2 3" id="KW-0040">ANK repeat</keyword>
<dbReference type="CDD" id="cd09917">
    <property type="entry name" value="F-box_SF"/>
    <property type="match status" value="1"/>
</dbReference>
<comment type="caution">
    <text evidence="6">The sequence shown here is derived from an EMBL/GenBank/DDBJ whole genome shotgun (WGS) entry which is preliminary data.</text>
</comment>
<evidence type="ECO:0000313" key="7">
    <source>
        <dbReference type="Proteomes" id="UP000297716"/>
    </source>
</evidence>
<accession>A0A4Z0Z028</accession>
<evidence type="ECO:0000256" key="2">
    <source>
        <dbReference type="ARBA" id="ARBA00023043"/>
    </source>
</evidence>
<name>A0A4Z0Z028_9PEZI</name>
<protein>
    <recommendedName>
        <fullName evidence="5">F-box domain-containing protein</fullName>
    </recommendedName>
</protein>
<dbReference type="EMBL" id="SKBN01000074">
    <property type="protein sequence ID" value="TGJ84143.1"/>
    <property type="molecule type" value="Genomic_DNA"/>
</dbReference>
<feature type="compositionally biased region" description="Basic and acidic residues" evidence="4">
    <location>
        <begin position="503"/>
        <end position="519"/>
    </location>
</feature>
<dbReference type="InterPro" id="IPR036770">
    <property type="entry name" value="Ankyrin_rpt-contain_sf"/>
</dbReference>
<dbReference type="OrthoDB" id="823504at2759"/>
<feature type="region of interest" description="Disordered" evidence="4">
    <location>
        <begin position="1"/>
        <end position="21"/>
    </location>
</feature>
<evidence type="ECO:0000313" key="6">
    <source>
        <dbReference type="EMBL" id="TGJ84143.1"/>
    </source>
</evidence>
<feature type="region of interest" description="Disordered" evidence="4">
    <location>
        <begin position="547"/>
        <end position="596"/>
    </location>
</feature>
<dbReference type="InterPro" id="IPR001810">
    <property type="entry name" value="F-box_dom"/>
</dbReference>
<organism evidence="6 7">
    <name type="scientific">Xylaria hypoxylon</name>
    <dbReference type="NCBI Taxonomy" id="37992"/>
    <lineage>
        <taxon>Eukaryota</taxon>
        <taxon>Fungi</taxon>
        <taxon>Dikarya</taxon>
        <taxon>Ascomycota</taxon>
        <taxon>Pezizomycotina</taxon>
        <taxon>Sordariomycetes</taxon>
        <taxon>Xylariomycetidae</taxon>
        <taxon>Xylariales</taxon>
        <taxon>Xylariaceae</taxon>
        <taxon>Xylaria</taxon>
    </lineage>
</organism>
<dbReference type="SUPFAM" id="SSF48403">
    <property type="entry name" value="Ankyrin repeat"/>
    <property type="match status" value="1"/>
</dbReference>
<dbReference type="PROSITE" id="PS50181">
    <property type="entry name" value="FBOX"/>
    <property type="match status" value="1"/>
</dbReference>
<dbReference type="InterPro" id="IPR002110">
    <property type="entry name" value="Ankyrin_rpt"/>
</dbReference>
<dbReference type="STRING" id="37992.A0A4Z0Z028"/>
<dbReference type="PROSITE" id="PS50297">
    <property type="entry name" value="ANK_REP_REGION"/>
    <property type="match status" value="1"/>
</dbReference>
<evidence type="ECO:0000259" key="5">
    <source>
        <dbReference type="PROSITE" id="PS50181"/>
    </source>
</evidence>
<sequence>MSDPVPTASANPTTGAATDETRPTAVLSNNLCKHLAKMAMHEPTSLSVLPAELILDILGSLDMKRDWFSLARTCRRVSNVVVAELGKYNANEGNNYAFWYACVANKPTILLRHISLDVTVVNRHFTCNFMNPRIKFAFGQFMSPLAVAIRAGRGGIVRLLLANGADANLPDREPASKQCVLCYPINWAVDSKHDSSVAIIKMLKDHSADLNQVPKDWGKRRDEYPKRMKCAPIFRLLMLDKPPRRPHSSQPTSCEMYDNDFKKIQDLRLLQLIALLEGGADPNKRWDWDFVTPVFFLLASLAAYTPSFYFPNRLMLSHEEAAQASMVNDIVASFLDTLRDFGAHVHGLGNTYFYNEEEARAISAAYPETPLHAVCRLKDRHKPLIYWFLRNGTHIDVLGKASNTALMAYCGSNFKDTDQFQKFLRRRPVINHRDILGRTALHDLCANRLLQPQVKEKAVRMMLDAGADPTAVSDEKRDPTEELDFVTGSNNAYDEAANPTAVRNERRDSAQKIDPRIGRYDPHHTLREMLHNAAEKWKELNQKNEERLVLADKRPTNHRRGSRGGRGGGHANSRNENRSRGVGHRPSNHAAPEEGIEEIETEAEAEVEVEATIIPIMDRIPPAKATTKASLNNLTRPTLEEDSTGMFATADPTTVAEDAIKATTEGFTEVVSKAAAVEVASGAIVAQTGVVNTMANTTRGTTTEPKSEPRRAPTRSFPRISLFQIALLV</sequence>
<feature type="region of interest" description="Disordered" evidence="4">
    <location>
        <begin position="469"/>
        <end position="519"/>
    </location>
</feature>
<dbReference type="Gene3D" id="1.25.40.20">
    <property type="entry name" value="Ankyrin repeat-containing domain"/>
    <property type="match status" value="2"/>
</dbReference>
<evidence type="ECO:0000256" key="1">
    <source>
        <dbReference type="ARBA" id="ARBA00022737"/>
    </source>
</evidence>
<evidence type="ECO:0000256" key="3">
    <source>
        <dbReference type="PROSITE-ProRule" id="PRU00023"/>
    </source>
</evidence>
<keyword evidence="1" id="KW-0677">Repeat</keyword>
<proteinExistence type="predicted"/>
<reference evidence="6 7" key="1">
    <citation type="submission" date="2019-03" db="EMBL/GenBank/DDBJ databases">
        <title>Draft genome sequence of Xylaria hypoxylon DSM 108379, a ubiquitous saprotrophic-parasitic fungi on hardwood.</title>
        <authorList>
            <person name="Buettner E."/>
            <person name="Leonhardt S."/>
            <person name="Gebauer A.M."/>
            <person name="Liers C."/>
            <person name="Hofrichter M."/>
            <person name="Kellner H."/>
        </authorList>
    </citation>
    <scope>NUCLEOTIDE SEQUENCE [LARGE SCALE GENOMIC DNA]</scope>
    <source>
        <strain evidence="6 7">DSM 108379</strain>
    </source>
</reference>
<dbReference type="Proteomes" id="UP000297716">
    <property type="component" value="Unassembled WGS sequence"/>
</dbReference>
<feature type="domain" description="F-box" evidence="5">
    <location>
        <begin position="43"/>
        <end position="81"/>
    </location>
</feature>
<gene>
    <name evidence="6" type="ORF">E0Z10_g4625</name>
</gene>
<evidence type="ECO:0000256" key="4">
    <source>
        <dbReference type="SAM" id="MobiDB-lite"/>
    </source>
</evidence>
<feature type="repeat" description="ANK" evidence="3">
    <location>
        <begin position="140"/>
        <end position="172"/>
    </location>
</feature>
<dbReference type="SMART" id="SM00248">
    <property type="entry name" value="ANK"/>
    <property type="match status" value="5"/>
</dbReference>
<keyword evidence="7" id="KW-1185">Reference proteome</keyword>